<dbReference type="OrthoDB" id="9761531at2"/>
<proteinExistence type="predicted"/>
<evidence type="ECO:0000313" key="3">
    <source>
        <dbReference type="Proteomes" id="UP000320776"/>
    </source>
</evidence>
<dbReference type="SMART" id="SM00849">
    <property type="entry name" value="Lactamase_B"/>
    <property type="match status" value="1"/>
</dbReference>
<dbReference type="InterPro" id="IPR001279">
    <property type="entry name" value="Metallo-B-lactamas"/>
</dbReference>
<dbReference type="AlphaFoldDB" id="A0A517DWB1"/>
<gene>
    <name evidence="2" type="primary">gloB_2</name>
    <name evidence="2" type="ORF">SPTER_30530</name>
</gene>
<organism evidence="2 3">
    <name type="scientific">Sporomusa termitida</name>
    <dbReference type="NCBI Taxonomy" id="2377"/>
    <lineage>
        <taxon>Bacteria</taxon>
        <taxon>Bacillati</taxon>
        <taxon>Bacillota</taxon>
        <taxon>Negativicutes</taxon>
        <taxon>Selenomonadales</taxon>
        <taxon>Sporomusaceae</taxon>
        <taxon>Sporomusa</taxon>
    </lineage>
</organism>
<dbReference type="Proteomes" id="UP000320776">
    <property type="component" value="Chromosome"/>
</dbReference>
<sequence length="289" mass="31760">MDRIVDVTGGKGGNAFLILGERKTALIDCGMAYCAGQLINNIRQVLAARSLDFILISHSHYDHIGAIPYLKGTWPDTRVLGAEYAMRILNRQNALQTIKDLGRQAALLYGAAMPAEYDNALLKVDQCLYDGDMLELGGLRITVLATKGHTQCSLSFMLSNGTLFPSETTGYMSKAGVVYPGFITSYTDAIDSIYKCRAANPRFIISPHLGLLSAAEAAGYWDKCLTAIGDTRKFILGLFAQGYTNEEILTAYEKNFRDEESRLEQPFSAFALNAQGMIKTVLKTKRLLT</sequence>
<evidence type="ECO:0000313" key="2">
    <source>
        <dbReference type="EMBL" id="QDR81645.1"/>
    </source>
</evidence>
<dbReference type="InterPro" id="IPR050855">
    <property type="entry name" value="NDM-1-like"/>
</dbReference>
<dbReference type="KEGG" id="sted:SPTER_30530"/>
<dbReference type="RefSeq" id="WP_144351114.1">
    <property type="nucleotide sequence ID" value="NZ_CP036259.1"/>
</dbReference>
<feature type="domain" description="Metallo-beta-lactamase" evidence="1">
    <location>
        <begin position="12"/>
        <end position="208"/>
    </location>
</feature>
<dbReference type="Pfam" id="PF00753">
    <property type="entry name" value="Lactamase_B"/>
    <property type="match status" value="1"/>
</dbReference>
<keyword evidence="2" id="KW-0378">Hydrolase</keyword>
<dbReference type="GO" id="GO:0004416">
    <property type="term" value="F:hydroxyacylglutathione hydrolase activity"/>
    <property type="evidence" value="ECO:0007669"/>
    <property type="project" value="UniProtKB-EC"/>
</dbReference>
<dbReference type="EC" id="3.1.2.6" evidence="2"/>
<evidence type="ECO:0000259" key="1">
    <source>
        <dbReference type="SMART" id="SM00849"/>
    </source>
</evidence>
<keyword evidence="3" id="KW-1185">Reference proteome</keyword>
<reference evidence="2 3" key="1">
    <citation type="submission" date="2019-02" db="EMBL/GenBank/DDBJ databases">
        <title>Closed genome of Sporomusa termitida DSM 4440.</title>
        <authorList>
            <person name="Poehlein A."/>
            <person name="Daniel R."/>
        </authorList>
    </citation>
    <scope>NUCLEOTIDE SEQUENCE [LARGE SCALE GENOMIC DNA]</scope>
    <source>
        <strain evidence="2 3">DSM 4440</strain>
    </source>
</reference>
<dbReference type="EMBL" id="CP036259">
    <property type="protein sequence ID" value="QDR81645.1"/>
    <property type="molecule type" value="Genomic_DNA"/>
</dbReference>
<dbReference type="InterPro" id="IPR036866">
    <property type="entry name" value="RibonucZ/Hydroxyglut_hydro"/>
</dbReference>
<dbReference type="Gene3D" id="3.60.15.10">
    <property type="entry name" value="Ribonuclease Z/Hydroxyacylglutathione hydrolase-like"/>
    <property type="match status" value="1"/>
</dbReference>
<protein>
    <submittedName>
        <fullName evidence="2">Hydroxyacylglutathione hydrolase</fullName>
        <ecNumber evidence="2">3.1.2.6</ecNumber>
    </submittedName>
</protein>
<dbReference type="SUPFAM" id="SSF56281">
    <property type="entry name" value="Metallo-hydrolase/oxidoreductase"/>
    <property type="match status" value="1"/>
</dbReference>
<accession>A0A517DWB1</accession>
<dbReference type="PANTHER" id="PTHR42951">
    <property type="entry name" value="METALLO-BETA-LACTAMASE DOMAIN-CONTAINING"/>
    <property type="match status" value="1"/>
</dbReference>
<name>A0A517DWB1_9FIRM</name>